<dbReference type="EMBL" id="JAZDWU010000012">
    <property type="protein sequence ID" value="KAK9983209.1"/>
    <property type="molecule type" value="Genomic_DNA"/>
</dbReference>
<dbReference type="Proteomes" id="UP001459277">
    <property type="component" value="Unassembled WGS sequence"/>
</dbReference>
<dbReference type="PANTHER" id="PTHR37613:SF4">
    <property type="entry name" value="DUF4378 DOMAIN-CONTAINING PROTEIN"/>
    <property type="match status" value="1"/>
</dbReference>
<evidence type="ECO:0000313" key="1">
    <source>
        <dbReference type="EMBL" id="KAK9983209.1"/>
    </source>
</evidence>
<evidence type="ECO:0000313" key="2">
    <source>
        <dbReference type="Proteomes" id="UP001459277"/>
    </source>
</evidence>
<proteinExistence type="predicted"/>
<dbReference type="PANTHER" id="PTHR37613">
    <property type="entry name" value="DUF4378 DOMAIN PROTEIN"/>
    <property type="match status" value="1"/>
</dbReference>
<comment type="caution">
    <text evidence="1">The sequence shown here is derived from an EMBL/GenBank/DDBJ whole genome shotgun (WGS) entry which is preliminary data.</text>
</comment>
<protein>
    <submittedName>
        <fullName evidence="1">Uncharacterized protein</fullName>
    </submittedName>
</protein>
<sequence length="182" mass="20467">MASSPAKPLKQLGELLQEHQEPFVLEDHLIERGYQKNSLNSKGTFGCCSHSNSTKFLKRSASCGLIKSRKGIPHCTKILRTVCKKFVSTKEDQSMKSCDSRNEEYGVTEMGSDVQEIAESDRFSSASSNTVFNSCCESDREETSISLPKDRITFDEETSQALKIYNTREKEVETLFFQLPSS</sequence>
<keyword evidence="2" id="KW-1185">Reference proteome</keyword>
<name>A0AAW2BEK8_9ROSI</name>
<reference evidence="1 2" key="1">
    <citation type="submission" date="2024-01" db="EMBL/GenBank/DDBJ databases">
        <title>A telomere-to-telomere, gap-free genome of sweet tea (Lithocarpus litseifolius).</title>
        <authorList>
            <person name="Zhou J."/>
        </authorList>
    </citation>
    <scope>NUCLEOTIDE SEQUENCE [LARGE SCALE GENOMIC DNA]</scope>
    <source>
        <strain evidence="1">Zhou-2022a</strain>
        <tissue evidence="1">Leaf</tissue>
    </source>
</reference>
<gene>
    <name evidence="1" type="ORF">SO802_032734</name>
</gene>
<organism evidence="1 2">
    <name type="scientific">Lithocarpus litseifolius</name>
    <dbReference type="NCBI Taxonomy" id="425828"/>
    <lineage>
        <taxon>Eukaryota</taxon>
        <taxon>Viridiplantae</taxon>
        <taxon>Streptophyta</taxon>
        <taxon>Embryophyta</taxon>
        <taxon>Tracheophyta</taxon>
        <taxon>Spermatophyta</taxon>
        <taxon>Magnoliopsida</taxon>
        <taxon>eudicotyledons</taxon>
        <taxon>Gunneridae</taxon>
        <taxon>Pentapetalae</taxon>
        <taxon>rosids</taxon>
        <taxon>fabids</taxon>
        <taxon>Fagales</taxon>
        <taxon>Fagaceae</taxon>
        <taxon>Lithocarpus</taxon>
    </lineage>
</organism>
<dbReference type="AlphaFoldDB" id="A0AAW2BEK8"/>
<accession>A0AAW2BEK8</accession>